<sequence>MNKIHKVRLMAATACAAALIGVTACGSESGGKGGGKSGLDAMSAQQISDKAMQALRDAKSLRFKQDGFTQGQPVKMNLILDRQGSCAGQAGGAKGGSTDVIKLGDKVWMKPDHATWEEQIGATKAATIEGVTKGRYIHGPTSDPLLAGMANTCDLTKFQAAIKGADSSGDDMTKGKPTTVEGKKVVPLEGKSGKGDATTVYVASEGTPYPVKVVQVEGGKTTTTIITDYDKPVPTTTPSPAESIDIAELRKQLQGA</sequence>
<comment type="caution">
    <text evidence="2">The sequence shown here is derived from an EMBL/GenBank/DDBJ whole genome shotgun (WGS) entry which is preliminary data.</text>
</comment>
<reference evidence="2 3" key="1">
    <citation type="submission" date="2020-08" db="EMBL/GenBank/DDBJ databases">
        <title>Genomic Encyclopedia of Type Strains, Phase III (KMG-III): the genomes of soil and plant-associated and newly described type strains.</title>
        <authorList>
            <person name="Whitman W."/>
        </authorList>
    </citation>
    <scope>NUCLEOTIDE SEQUENCE [LARGE SCALE GENOMIC DNA]</scope>
    <source>
        <strain evidence="2 3">CECT 3265</strain>
    </source>
</reference>
<feature type="region of interest" description="Disordered" evidence="1">
    <location>
        <begin position="227"/>
        <end position="246"/>
    </location>
</feature>
<gene>
    <name evidence="2" type="ORF">FHS38_004417</name>
</gene>
<name>A0A7W7PGK9_STRNE</name>
<dbReference type="AlphaFoldDB" id="A0A7W7PGK9"/>
<dbReference type="Gene3D" id="2.50.20.20">
    <property type="match status" value="1"/>
</dbReference>
<proteinExistence type="predicted"/>
<keyword evidence="3" id="KW-1185">Reference proteome</keyword>
<evidence type="ECO:0000313" key="2">
    <source>
        <dbReference type="EMBL" id="MBB4888348.1"/>
    </source>
</evidence>
<dbReference type="PROSITE" id="PS51257">
    <property type="entry name" value="PROKAR_LIPOPROTEIN"/>
    <property type="match status" value="1"/>
</dbReference>
<evidence type="ECO:0000313" key="3">
    <source>
        <dbReference type="Proteomes" id="UP000556436"/>
    </source>
</evidence>
<dbReference type="Proteomes" id="UP000556436">
    <property type="component" value="Unassembled WGS sequence"/>
</dbReference>
<accession>A0A7W7PGK9</accession>
<dbReference type="RefSeq" id="WP_184735898.1">
    <property type="nucleotide sequence ID" value="NZ_BMRW01000007.1"/>
</dbReference>
<organism evidence="2 3">
    <name type="scientific">Streptomyces netropsis</name>
    <name type="common">Streptoverticillium netropsis</name>
    <dbReference type="NCBI Taxonomy" id="55404"/>
    <lineage>
        <taxon>Bacteria</taxon>
        <taxon>Bacillati</taxon>
        <taxon>Actinomycetota</taxon>
        <taxon>Actinomycetes</taxon>
        <taxon>Kitasatosporales</taxon>
        <taxon>Streptomycetaceae</taxon>
        <taxon>Streptomyces</taxon>
    </lineage>
</organism>
<dbReference type="EMBL" id="JACHJG010000009">
    <property type="protein sequence ID" value="MBB4888348.1"/>
    <property type="molecule type" value="Genomic_DNA"/>
</dbReference>
<evidence type="ECO:0000256" key="1">
    <source>
        <dbReference type="SAM" id="MobiDB-lite"/>
    </source>
</evidence>
<protein>
    <recommendedName>
        <fullName evidence="4">Lipoprotein</fullName>
    </recommendedName>
</protein>
<evidence type="ECO:0008006" key="4">
    <source>
        <dbReference type="Google" id="ProtNLM"/>
    </source>
</evidence>